<dbReference type="AlphaFoldDB" id="A8PYG2"/>
<dbReference type="InterPro" id="IPR036282">
    <property type="entry name" value="Glutathione-S-Trfase_C_sf"/>
</dbReference>
<dbReference type="InterPro" id="IPR040079">
    <property type="entry name" value="Glutathione_S-Trfase"/>
</dbReference>
<reference evidence="5 6" key="1">
    <citation type="journal article" date="2007" name="Proc. Natl. Acad. Sci. U.S.A.">
        <title>Dandruff-associated Malassezia genomes reveal convergent and divergent virulence traits shared with plant and human fungal pathogens.</title>
        <authorList>
            <person name="Xu J."/>
            <person name="Saunders C.W."/>
            <person name="Hu P."/>
            <person name="Grant R.A."/>
            <person name="Boekhout T."/>
            <person name="Kuramae E.E."/>
            <person name="Kronstad J.W."/>
            <person name="Deangelis Y.M."/>
            <person name="Reeder N.L."/>
            <person name="Johnstone K.R."/>
            <person name="Leland M."/>
            <person name="Fieno A.M."/>
            <person name="Begley W.M."/>
            <person name="Sun Y."/>
            <person name="Lacey M.P."/>
            <person name="Chaudhary T."/>
            <person name="Keough T."/>
            <person name="Chu L."/>
            <person name="Sears R."/>
            <person name="Yuan B."/>
            <person name="Dawson T.L.Jr."/>
        </authorList>
    </citation>
    <scope>NUCLEOTIDE SEQUENCE [LARGE SCALE GENOMIC DNA]</scope>
    <source>
        <strain evidence="6">ATCC MYA-4612 / CBS 7966</strain>
    </source>
</reference>
<dbReference type="EMBL" id="AAYY01000004">
    <property type="protein sequence ID" value="EDP44259.1"/>
    <property type="molecule type" value="Genomic_DNA"/>
</dbReference>
<keyword evidence="6" id="KW-1185">Reference proteome</keyword>
<protein>
    <recommendedName>
        <fullName evidence="4">GST N-terminal domain-containing protein</fullName>
    </recommendedName>
</protein>
<dbReference type="InterPro" id="IPR004045">
    <property type="entry name" value="Glutathione_S-Trfase_N"/>
</dbReference>
<evidence type="ECO:0000259" key="4">
    <source>
        <dbReference type="Pfam" id="PF13409"/>
    </source>
</evidence>
<organism evidence="5 6">
    <name type="scientific">Malassezia globosa (strain ATCC MYA-4612 / CBS 7966)</name>
    <name type="common">Dandruff-associated fungus</name>
    <dbReference type="NCBI Taxonomy" id="425265"/>
    <lineage>
        <taxon>Eukaryota</taxon>
        <taxon>Fungi</taxon>
        <taxon>Dikarya</taxon>
        <taxon>Basidiomycota</taxon>
        <taxon>Ustilaginomycotina</taxon>
        <taxon>Malasseziomycetes</taxon>
        <taxon>Malasseziales</taxon>
        <taxon>Malasseziaceae</taxon>
        <taxon>Malassezia</taxon>
    </lineage>
</organism>
<dbReference type="KEGG" id="mgl:MGL_1656"/>
<dbReference type="GO" id="GO:0005737">
    <property type="term" value="C:cytoplasm"/>
    <property type="evidence" value="ECO:0007669"/>
    <property type="project" value="TreeGrafter"/>
</dbReference>
<dbReference type="Pfam" id="PF13409">
    <property type="entry name" value="GST_N_2"/>
    <property type="match status" value="1"/>
</dbReference>
<feature type="active site" description="Proton donor/acceptor" evidence="1">
    <location>
        <position position="226"/>
    </location>
</feature>
<proteinExistence type="predicted"/>
<evidence type="ECO:0000256" key="2">
    <source>
        <dbReference type="PIRSR" id="PIRSR015753-2"/>
    </source>
</evidence>
<dbReference type="RefSeq" id="XP_001731473.1">
    <property type="nucleotide sequence ID" value="XM_001731421.1"/>
</dbReference>
<accession>A8PYG2</accession>
<evidence type="ECO:0000256" key="3">
    <source>
        <dbReference type="PIRSR" id="PIRSR015753-3"/>
    </source>
</evidence>
<feature type="site" description="Lowers pKa of active site Cys" evidence="3">
    <location>
        <position position="284"/>
    </location>
</feature>
<dbReference type="InterPro" id="IPR016639">
    <property type="entry name" value="GST_Omega/GSH"/>
</dbReference>
<dbReference type="Pfam" id="PF13410">
    <property type="entry name" value="GST_C_2"/>
    <property type="match status" value="1"/>
</dbReference>
<feature type="binding site" evidence="2">
    <location>
        <begin position="176"/>
        <end position="177"/>
    </location>
    <ligand>
        <name>glutathione</name>
        <dbReference type="ChEBI" id="CHEBI:57925"/>
    </ligand>
</feature>
<dbReference type="SFLD" id="SFLDG01206">
    <property type="entry name" value="Xi.1"/>
    <property type="match status" value="1"/>
</dbReference>
<dbReference type="OrthoDB" id="2309723at2759"/>
<dbReference type="Gene3D" id="3.40.30.10">
    <property type="entry name" value="Glutaredoxin"/>
    <property type="match status" value="1"/>
</dbReference>
<dbReference type="CDD" id="cd03190">
    <property type="entry name" value="GST_C_Omega_like"/>
    <property type="match status" value="1"/>
</dbReference>
<feature type="active site" description="Nucleophile" evidence="1">
    <location>
        <position position="80"/>
    </location>
</feature>
<dbReference type="SFLD" id="SFLDG01148">
    <property type="entry name" value="Xi_(cytGST)"/>
    <property type="match status" value="1"/>
</dbReference>
<feature type="site" description="Lowers pKa of active site Cys" evidence="3">
    <location>
        <position position="330"/>
    </location>
</feature>
<gene>
    <name evidence="5" type="ORF">MGL_1656</name>
</gene>
<dbReference type="Gene3D" id="1.20.1050.10">
    <property type="match status" value="1"/>
</dbReference>
<dbReference type="PANTHER" id="PTHR32419">
    <property type="entry name" value="GLUTATHIONYL-HYDROQUINONE REDUCTASE"/>
    <property type="match status" value="1"/>
</dbReference>
<dbReference type="FunCoup" id="A8PYG2">
    <property type="interactions" value="153"/>
</dbReference>
<feature type="domain" description="GST N-terminal" evidence="4">
    <location>
        <begin position="79"/>
        <end position="186"/>
    </location>
</feature>
<dbReference type="PIRSF" id="PIRSF015753">
    <property type="entry name" value="GST"/>
    <property type="match status" value="1"/>
</dbReference>
<dbReference type="GeneID" id="5855780"/>
<dbReference type="OMA" id="PWANRAI"/>
<dbReference type="InParanoid" id="A8PYG2"/>
<dbReference type="SUPFAM" id="SSF47616">
    <property type="entry name" value="GST C-terminal domain-like"/>
    <property type="match status" value="1"/>
</dbReference>
<dbReference type="STRING" id="425265.A8PYG2"/>
<dbReference type="VEuPathDB" id="FungiDB:MGL_1656"/>
<dbReference type="InterPro" id="IPR047047">
    <property type="entry name" value="GST_Omega-like_C"/>
</dbReference>
<evidence type="ECO:0000256" key="1">
    <source>
        <dbReference type="PIRSR" id="PIRSR015753-1"/>
    </source>
</evidence>
<name>A8PYG2_MALGO</name>
<dbReference type="GO" id="GO:0004364">
    <property type="term" value="F:glutathione transferase activity"/>
    <property type="evidence" value="ECO:0007669"/>
    <property type="project" value="InterPro"/>
</dbReference>
<evidence type="ECO:0000313" key="6">
    <source>
        <dbReference type="Proteomes" id="UP000008837"/>
    </source>
</evidence>
<dbReference type="SUPFAM" id="SSF52833">
    <property type="entry name" value="Thioredoxin-like"/>
    <property type="match status" value="1"/>
</dbReference>
<feature type="binding site" evidence="2">
    <location>
        <begin position="158"/>
        <end position="161"/>
    </location>
    <ligand>
        <name>glutathione</name>
        <dbReference type="ChEBI" id="CHEBI:57925"/>
    </ligand>
</feature>
<dbReference type="InterPro" id="IPR036249">
    <property type="entry name" value="Thioredoxin-like_sf"/>
</dbReference>
<evidence type="ECO:0000313" key="5">
    <source>
        <dbReference type="EMBL" id="EDP44259.1"/>
    </source>
</evidence>
<feature type="binding site" evidence="2">
    <location>
        <position position="116"/>
    </location>
    <ligand>
        <name>glutathione</name>
        <dbReference type="ChEBI" id="CHEBI:57925"/>
    </ligand>
</feature>
<dbReference type="PANTHER" id="PTHR32419:SF6">
    <property type="entry name" value="GLUTATHIONE S-TRANSFERASE OMEGA-LIKE 1-RELATED"/>
    <property type="match status" value="1"/>
</dbReference>
<dbReference type="Proteomes" id="UP000008837">
    <property type="component" value="Unassembled WGS sequence"/>
</dbReference>
<comment type="caution">
    <text evidence="5">The sequence shown here is derived from an EMBL/GenBank/DDBJ whole genome shotgun (WGS) entry which is preliminary data.</text>
</comment>
<sequence length="356" mass="40867">MLTISPLLLARQTIFRLPIVCTSRTFSAMPPTKLPESSPNFASEDGRYHRQTSDFLHHVAKGTKFEPEVGRYKLIVSLACPWAHRALIVRHLKRMHEVENLLPLTIVDTFLGREGWSVAHLNVDRPNVHGTGNNIPGHESKRFLREFYLEADPSYAKRPTVPVLWDNKLNTIVNNESSELIRCLNTAFDDFLPEEVRGVTYYPEDLRKDIDAFHEWVLPNINNGVYRSGFASSMDAYQEAVIPLFESLERVDKEIGNKKFVMGDRLTEADIRLFTTIVRFDPVYHGHFKCNIQQIRGGGLPNLHRWLREMYWTIPAFKETTCFESIKVHYYSSHVNINPTSIVPVGPIPPIMPLDA</sequence>
<dbReference type="SFLD" id="SFLDS00019">
    <property type="entry name" value="Glutathione_Transferase_(cytos"/>
    <property type="match status" value="1"/>
</dbReference>